<reference evidence="7 8" key="1">
    <citation type="journal article" date="2015" name="Nature">
        <title>rRNA introns, odd ribosomes, and small enigmatic genomes across a large radiation of phyla.</title>
        <authorList>
            <person name="Brown C.T."/>
            <person name="Hug L.A."/>
            <person name="Thomas B.C."/>
            <person name="Sharon I."/>
            <person name="Castelle C.J."/>
            <person name="Singh A."/>
            <person name="Wilkins M.J."/>
            <person name="Williams K.H."/>
            <person name="Banfield J.F."/>
        </authorList>
    </citation>
    <scope>NUCLEOTIDE SEQUENCE [LARGE SCALE GENOMIC DNA]</scope>
</reference>
<dbReference type="Proteomes" id="UP000034190">
    <property type="component" value="Unassembled WGS sequence"/>
</dbReference>
<evidence type="ECO:0000256" key="6">
    <source>
        <dbReference type="SAM" id="MobiDB-lite"/>
    </source>
</evidence>
<name>A0A0G0X4S8_9BACT</name>
<dbReference type="GO" id="GO:1990904">
    <property type="term" value="C:ribonucleoprotein complex"/>
    <property type="evidence" value="ECO:0007669"/>
    <property type="project" value="UniProtKB-KW"/>
</dbReference>
<evidence type="ECO:0000256" key="3">
    <source>
        <dbReference type="ARBA" id="ARBA00023274"/>
    </source>
</evidence>
<evidence type="ECO:0000256" key="1">
    <source>
        <dbReference type="ARBA" id="ARBA00010528"/>
    </source>
</evidence>
<dbReference type="GO" id="GO:0003735">
    <property type="term" value="F:structural constituent of ribosome"/>
    <property type="evidence" value="ECO:0007669"/>
    <property type="project" value="InterPro"/>
</dbReference>
<dbReference type="GO" id="GO:0005840">
    <property type="term" value="C:ribosome"/>
    <property type="evidence" value="ECO:0007669"/>
    <property type="project" value="UniProtKB-KW"/>
</dbReference>
<dbReference type="NCBIfam" id="TIGR03953">
    <property type="entry name" value="rplD_bact"/>
    <property type="match status" value="1"/>
</dbReference>
<dbReference type="PANTHER" id="PTHR10746:SF6">
    <property type="entry name" value="LARGE RIBOSOMAL SUBUNIT PROTEIN UL4M"/>
    <property type="match status" value="1"/>
</dbReference>
<dbReference type="InterPro" id="IPR013005">
    <property type="entry name" value="Ribosomal_uL4-like"/>
</dbReference>
<proteinExistence type="inferred from homology"/>
<comment type="caution">
    <text evidence="7">The sequence shown here is derived from an EMBL/GenBank/DDBJ whole genome shotgun (WGS) entry which is preliminary data.</text>
</comment>
<dbReference type="Pfam" id="PF00573">
    <property type="entry name" value="Ribosomal_L4"/>
    <property type="match status" value="1"/>
</dbReference>
<feature type="region of interest" description="Disordered" evidence="6">
    <location>
        <begin position="171"/>
        <end position="194"/>
    </location>
</feature>
<comment type="similarity">
    <text evidence="1 5">Belongs to the universal ribosomal protein uL4 family.</text>
</comment>
<evidence type="ECO:0000256" key="4">
    <source>
        <dbReference type="ARBA" id="ARBA00035244"/>
    </source>
</evidence>
<evidence type="ECO:0000313" key="8">
    <source>
        <dbReference type="Proteomes" id="UP000034190"/>
    </source>
</evidence>
<comment type="subunit">
    <text evidence="5">Part of the 50S ribosomal subunit.</text>
</comment>
<dbReference type="AlphaFoldDB" id="A0A0G0X4S8"/>
<sequence>MTLKIKVYNQNAEPAGEMELSSKVFGVKANPALVHQAVVTQMANERKVIAHTKTRSEVRGGGKKPWAQKGTGRARHGSSRSPIWKGGGVTFGPRNDRNFKMRINKKMRQNAIFMVLSDKVINNHLVVLDKFFLTEFKTKIFNQILTGLENKILLPLNSVLPATKKAAMNLTGQAEPKTKKVTRPNAPRQNDSVGLAGRRETKKLAGKRSFLIIIDKSDEKLSYSAKNLPGVELININNINIVDLLKYKELILTKAVIEKLEERYK</sequence>
<keyword evidence="5" id="KW-0694">RNA-binding</keyword>
<dbReference type="GO" id="GO:0019843">
    <property type="term" value="F:rRNA binding"/>
    <property type="evidence" value="ECO:0007669"/>
    <property type="project" value="UniProtKB-UniRule"/>
</dbReference>
<dbReference type="Gene3D" id="3.40.1370.10">
    <property type="match status" value="1"/>
</dbReference>
<gene>
    <name evidence="5" type="primary">rplD</name>
    <name evidence="7" type="ORF">UU43_C0003G0023</name>
</gene>
<comment type="function">
    <text evidence="5">One of the primary rRNA binding proteins, this protein initially binds near the 5'-end of the 23S rRNA. It is important during the early stages of 50S assembly. It makes multiple contacts with different domains of the 23S rRNA in the assembled 50S subunit and ribosome.</text>
</comment>
<dbReference type="PANTHER" id="PTHR10746">
    <property type="entry name" value="50S RIBOSOMAL PROTEIN L4"/>
    <property type="match status" value="1"/>
</dbReference>
<comment type="function">
    <text evidence="5">Forms part of the polypeptide exit tunnel.</text>
</comment>
<feature type="region of interest" description="Disordered" evidence="6">
    <location>
        <begin position="53"/>
        <end position="89"/>
    </location>
</feature>
<dbReference type="EMBL" id="LCAP01000003">
    <property type="protein sequence ID" value="KKR91655.1"/>
    <property type="molecule type" value="Genomic_DNA"/>
</dbReference>
<keyword evidence="5" id="KW-0699">rRNA-binding</keyword>
<dbReference type="GO" id="GO:0006412">
    <property type="term" value="P:translation"/>
    <property type="evidence" value="ECO:0007669"/>
    <property type="project" value="UniProtKB-UniRule"/>
</dbReference>
<accession>A0A0G0X4S8</accession>
<protein>
    <recommendedName>
        <fullName evidence="4 5">Large ribosomal subunit protein uL4</fullName>
    </recommendedName>
</protein>
<dbReference type="PATRIC" id="fig|1618635.3.peg.288"/>
<organism evidence="7 8">
    <name type="scientific">Candidatus Falkowbacteria bacterium GW2011_GWA2_41_14</name>
    <dbReference type="NCBI Taxonomy" id="1618635"/>
    <lineage>
        <taxon>Bacteria</taxon>
        <taxon>Candidatus Falkowiibacteriota</taxon>
    </lineage>
</organism>
<dbReference type="SUPFAM" id="SSF52166">
    <property type="entry name" value="Ribosomal protein L4"/>
    <property type="match status" value="1"/>
</dbReference>
<dbReference type="HAMAP" id="MF_01328_B">
    <property type="entry name" value="Ribosomal_uL4_B"/>
    <property type="match status" value="1"/>
</dbReference>
<keyword evidence="3 5" id="KW-0687">Ribonucleoprotein</keyword>
<dbReference type="InterPro" id="IPR023574">
    <property type="entry name" value="Ribosomal_uL4_dom_sf"/>
</dbReference>
<keyword evidence="2 5" id="KW-0689">Ribosomal protein</keyword>
<evidence type="ECO:0000256" key="5">
    <source>
        <dbReference type="HAMAP-Rule" id="MF_01328"/>
    </source>
</evidence>
<evidence type="ECO:0000256" key="2">
    <source>
        <dbReference type="ARBA" id="ARBA00022980"/>
    </source>
</evidence>
<evidence type="ECO:0000313" key="7">
    <source>
        <dbReference type="EMBL" id="KKR91655.1"/>
    </source>
</evidence>
<dbReference type="InterPro" id="IPR002136">
    <property type="entry name" value="Ribosomal_uL4"/>
</dbReference>